<dbReference type="EMBL" id="FTOJ01000005">
    <property type="protein sequence ID" value="SIS87794.1"/>
    <property type="molecule type" value="Genomic_DNA"/>
</dbReference>
<dbReference type="STRING" id="551459.SAMN05421796_10591"/>
<comment type="subcellular location">
    <subcellularLocation>
        <location evidence="1">Cell membrane</location>
        <topology evidence="1">Multi-pass membrane protein</topology>
    </subcellularLocation>
    <subcellularLocation>
        <location evidence="8">Membrane</location>
        <topology evidence="8">Multi-pass membrane protein</topology>
    </subcellularLocation>
</comment>
<evidence type="ECO:0000256" key="7">
    <source>
        <dbReference type="ARBA" id="ARBA00023136"/>
    </source>
</evidence>
<dbReference type="InterPro" id="IPR005279">
    <property type="entry name" value="Dipep/tripep_permease"/>
</dbReference>
<dbReference type="Pfam" id="PF00854">
    <property type="entry name" value="PTR2"/>
    <property type="match status" value="2"/>
</dbReference>
<evidence type="ECO:0000256" key="5">
    <source>
        <dbReference type="ARBA" id="ARBA00022856"/>
    </source>
</evidence>
<keyword evidence="3" id="KW-1003">Cell membrane</keyword>
<reference evidence="10 13" key="1">
    <citation type="submission" date="2016-11" db="EMBL/GenBank/DDBJ databases">
        <title>Whole genomes of Flavobacteriaceae.</title>
        <authorList>
            <person name="Stine C."/>
            <person name="Li C."/>
            <person name="Tadesse D."/>
        </authorList>
    </citation>
    <scope>NUCLEOTIDE SEQUENCE [LARGE SCALE GENOMIC DNA]</scope>
    <source>
        <strain evidence="10 13">DSM 21068</strain>
    </source>
</reference>
<dbReference type="Pfam" id="PF05656">
    <property type="entry name" value="DUF805"/>
    <property type="match status" value="1"/>
</dbReference>
<comment type="similarity">
    <text evidence="8">Belongs to the major facilitator superfamily. Proton-dependent oligopeptide transporter (POT/PTR) (TC 2.A.17) family.</text>
</comment>
<feature type="transmembrane region" description="Helical" evidence="9">
    <location>
        <begin position="583"/>
        <end position="601"/>
    </location>
</feature>
<feature type="transmembrane region" description="Helical" evidence="9">
    <location>
        <begin position="31"/>
        <end position="50"/>
    </location>
</feature>
<keyword evidence="2 8" id="KW-0813">Transport</keyword>
<accession>A0A1N7MNR7</accession>
<dbReference type="OrthoDB" id="9772725at2"/>
<keyword evidence="5" id="KW-0571">Peptide transport</keyword>
<feature type="transmembrane region" description="Helical" evidence="9">
    <location>
        <begin position="472"/>
        <end position="492"/>
    </location>
</feature>
<feature type="transmembrane region" description="Helical" evidence="9">
    <location>
        <begin position="539"/>
        <end position="563"/>
    </location>
</feature>
<keyword evidence="4 8" id="KW-0812">Transmembrane</keyword>
<evidence type="ECO:0000313" key="11">
    <source>
        <dbReference type="EMBL" id="SIS87794.1"/>
    </source>
</evidence>
<feature type="transmembrane region" description="Helical" evidence="9">
    <location>
        <begin position="297"/>
        <end position="315"/>
    </location>
</feature>
<dbReference type="AlphaFoldDB" id="A0A1N7MNR7"/>
<dbReference type="GO" id="GO:0005886">
    <property type="term" value="C:plasma membrane"/>
    <property type="evidence" value="ECO:0007669"/>
    <property type="project" value="UniProtKB-SubCell"/>
</dbReference>
<evidence type="ECO:0000256" key="9">
    <source>
        <dbReference type="SAM" id="Phobius"/>
    </source>
</evidence>
<evidence type="ECO:0000256" key="3">
    <source>
        <dbReference type="ARBA" id="ARBA00022475"/>
    </source>
</evidence>
<evidence type="ECO:0000313" key="12">
    <source>
        <dbReference type="Proteomes" id="UP000186246"/>
    </source>
</evidence>
<dbReference type="GO" id="GO:1904680">
    <property type="term" value="F:peptide transmembrane transporter activity"/>
    <property type="evidence" value="ECO:0007669"/>
    <property type="project" value="InterPro"/>
</dbReference>
<dbReference type="CDD" id="cd17346">
    <property type="entry name" value="MFS_DtpA_like"/>
    <property type="match status" value="1"/>
</dbReference>
<feature type="transmembrane region" description="Helical" evidence="9">
    <location>
        <begin position="233"/>
        <end position="252"/>
    </location>
</feature>
<dbReference type="PANTHER" id="PTHR23517">
    <property type="entry name" value="RESISTANCE PROTEIN MDTM, PUTATIVE-RELATED-RELATED"/>
    <property type="match status" value="1"/>
</dbReference>
<gene>
    <name evidence="10" type="ORF">B0A70_09780</name>
    <name evidence="11" type="ORF">SAMN05421796_10591</name>
</gene>
<evidence type="ECO:0000256" key="1">
    <source>
        <dbReference type="ARBA" id="ARBA00004651"/>
    </source>
</evidence>
<dbReference type="NCBIfam" id="TIGR00924">
    <property type="entry name" value="yjdL_sub1_fam"/>
    <property type="match status" value="2"/>
</dbReference>
<evidence type="ECO:0000313" key="10">
    <source>
        <dbReference type="EMBL" id="PQA93433.1"/>
    </source>
</evidence>
<evidence type="ECO:0000256" key="8">
    <source>
        <dbReference type="RuleBase" id="RU003755"/>
    </source>
</evidence>
<feature type="transmembrane region" description="Helical" evidence="9">
    <location>
        <begin position="392"/>
        <end position="409"/>
    </location>
</feature>
<dbReference type="Proteomes" id="UP000186246">
    <property type="component" value="Unassembled WGS sequence"/>
</dbReference>
<dbReference type="InterPro" id="IPR018456">
    <property type="entry name" value="PTR2_symporter_CS"/>
</dbReference>
<feature type="transmembrane region" description="Helical" evidence="9">
    <location>
        <begin position="108"/>
        <end position="127"/>
    </location>
</feature>
<protein>
    <submittedName>
        <fullName evidence="11">Amino acid/peptide transporter (Peptide:H+ symporter)</fullName>
    </submittedName>
    <submittedName>
        <fullName evidence="10">MFS transporter</fullName>
    </submittedName>
</protein>
<keyword evidence="13" id="KW-1185">Reference proteome</keyword>
<dbReference type="InterPro" id="IPR050171">
    <property type="entry name" value="MFS_Transporters"/>
</dbReference>
<feature type="transmembrane region" description="Helical" evidence="9">
    <location>
        <begin position="258"/>
        <end position="276"/>
    </location>
</feature>
<dbReference type="PROSITE" id="PS01023">
    <property type="entry name" value="PTR2_2"/>
    <property type="match status" value="1"/>
</dbReference>
<evidence type="ECO:0000256" key="6">
    <source>
        <dbReference type="ARBA" id="ARBA00022989"/>
    </source>
</evidence>
<evidence type="ECO:0000313" key="13">
    <source>
        <dbReference type="Proteomes" id="UP000238314"/>
    </source>
</evidence>
<dbReference type="InterPro" id="IPR036259">
    <property type="entry name" value="MFS_trans_sf"/>
</dbReference>
<reference evidence="11" key="2">
    <citation type="submission" date="2017-01" db="EMBL/GenBank/DDBJ databases">
        <authorList>
            <person name="Mah S.A."/>
            <person name="Swanson W.J."/>
            <person name="Moy G.W."/>
            <person name="Vacquier V.D."/>
        </authorList>
    </citation>
    <scope>NUCLEOTIDE SEQUENCE [LARGE SCALE GENOMIC DNA]</scope>
    <source>
        <strain evidence="11">DSM 21068</strain>
    </source>
</reference>
<dbReference type="InterPro" id="IPR008523">
    <property type="entry name" value="DUF805"/>
</dbReference>
<dbReference type="Proteomes" id="UP000238314">
    <property type="component" value="Unassembled WGS sequence"/>
</dbReference>
<feature type="transmembrane region" description="Helical" evidence="9">
    <location>
        <begin position="498"/>
        <end position="518"/>
    </location>
</feature>
<dbReference type="Gene3D" id="1.20.1250.20">
    <property type="entry name" value="MFS general substrate transporter like domains"/>
    <property type="match status" value="2"/>
</dbReference>
<dbReference type="InterPro" id="IPR000109">
    <property type="entry name" value="POT_fam"/>
</dbReference>
<keyword evidence="6 9" id="KW-1133">Transmembrane helix</keyword>
<evidence type="ECO:0000256" key="4">
    <source>
        <dbReference type="ARBA" id="ARBA00022692"/>
    </source>
</evidence>
<feature type="transmembrane region" description="Helical" evidence="9">
    <location>
        <begin position="86"/>
        <end position="102"/>
    </location>
</feature>
<keyword evidence="5" id="KW-0653">Protein transport</keyword>
<dbReference type="GO" id="GO:0006857">
    <property type="term" value="P:oligopeptide transport"/>
    <property type="evidence" value="ECO:0007669"/>
    <property type="project" value="InterPro"/>
</dbReference>
<feature type="transmembrane region" description="Helical" evidence="9">
    <location>
        <begin position="321"/>
        <end position="338"/>
    </location>
</feature>
<dbReference type="SUPFAM" id="SSF103473">
    <property type="entry name" value="MFS general substrate transporter"/>
    <property type="match status" value="1"/>
</dbReference>
<sequence length="609" mass="68888">MNLTLDEIQNFKGKYPKQIWSLFFSEMWERFCFYGMRGMLVFFMISQLNFHEKEANLQYGATQAFVYAFTFVGGLFADKILGFRKSLFWGGLLMIVGSLILATDPHQFFFLGIAFTVVGTGFFKPNISSMVGQLYKPNDSRADAGFSLFYAGINLGALLGGYLCIAIGKGELFESIISKSMRWNVAFGLAAIVMVISLINFVFTQKSLGTIGLQPGHPDNEVKSSPMPKYKEYGVYILSLLFIPIIMKMVSVPEYTDYFMWTVGPLTIFYLFYEFSRINDDKYKNPYSLKGRLSREKYILNYLLFSIIYLSIIFYSYYKLNWLYCLPLIPLSWFYIVFQTKRCHDINLSGWYQLIPFYGIYLLFKKGNSAENNYGISEINTEKTLNPNIKKLYAALVFILFSILFWGIYEQSGGSLSIFAAKNLNKDLLGLDPNGVNNSGGAFFIIFLAPLIGLLWIWMSKRKIEPNTIIKFGLGFIFLGLGYYVLFATKFFADLRGITSLNFFTIALLVITLGELCLSPIGLSIMTKLSTKNLQGMMMGLWFLASAYGQYVAGIIGAGLATAKEGSTNYDALITYTEGYKQLALYAVIAGVVLILISPLVKKLMQEVK</sequence>
<dbReference type="RefSeq" id="WP_076451758.1">
    <property type="nucleotide sequence ID" value="NZ_FTOJ01000005.1"/>
</dbReference>
<keyword evidence="7 9" id="KW-0472">Membrane</keyword>
<evidence type="ECO:0000256" key="2">
    <source>
        <dbReference type="ARBA" id="ARBA00022448"/>
    </source>
</evidence>
<feature type="transmembrane region" description="Helical" evidence="9">
    <location>
        <begin position="148"/>
        <end position="168"/>
    </location>
</feature>
<feature type="transmembrane region" description="Helical" evidence="9">
    <location>
        <begin position="441"/>
        <end position="460"/>
    </location>
</feature>
<feature type="transmembrane region" description="Helical" evidence="9">
    <location>
        <begin position="183"/>
        <end position="203"/>
    </location>
</feature>
<reference evidence="12" key="3">
    <citation type="submission" date="2017-01" db="EMBL/GenBank/DDBJ databases">
        <authorList>
            <person name="Varghese N."/>
            <person name="Submissions S."/>
        </authorList>
    </citation>
    <scope>NUCLEOTIDE SEQUENCE [LARGE SCALE GENOMIC DNA]</scope>
    <source>
        <strain evidence="12">DSM 21068</strain>
    </source>
</reference>
<name>A0A1N7MNR7_9FLAO</name>
<dbReference type="PANTHER" id="PTHR23517:SF15">
    <property type="entry name" value="PROTON-DEPENDENT OLIGOPEPTIDE FAMILY TRANSPORT PROTEIN"/>
    <property type="match status" value="1"/>
</dbReference>
<dbReference type="EMBL" id="MUGO01000013">
    <property type="protein sequence ID" value="PQA93433.1"/>
    <property type="molecule type" value="Genomic_DNA"/>
</dbReference>
<organism evidence="11 12">
    <name type="scientific">Chryseobacterium piscicola</name>
    <dbReference type="NCBI Taxonomy" id="551459"/>
    <lineage>
        <taxon>Bacteria</taxon>
        <taxon>Pseudomonadati</taxon>
        <taxon>Bacteroidota</taxon>
        <taxon>Flavobacteriia</taxon>
        <taxon>Flavobacteriales</taxon>
        <taxon>Weeksellaceae</taxon>
        <taxon>Chryseobacterium group</taxon>
        <taxon>Chryseobacterium</taxon>
    </lineage>
</organism>
<proteinExistence type="inferred from homology"/>
<feature type="transmembrane region" description="Helical" evidence="9">
    <location>
        <begin position="56"/>
        <end position="77"/>
    </location>
</feature>